<name>A0A941GTL9_9CHRO</name>
<evidence type="ECO:0000313" key="5">
    <source>
        <dbReference type="Proteomes" id="UP000767446"/>
    </source>
</evidence>
<dbReference type="Proteomes" id="UP000767446">
    <property type="component" value="Unassembled WGS sequence"/>
</dbReference>
<reference evidence="4" key="1">
    <citation type="submission" date="2021-02" db="EMBL/GenBank/DDBJ databases">
        <title>Metagenome analyses of Stigonema ocellatum DSM 106950, Chlorogloea purpurea SAG 13.99 and Gomphosphaeria aponina DSM 107014.</title>
        <authorList>
            <person name="Marter P."/>
            <person name="Huang S."/>
        </authorList>
    </citation>
    <scope>NUCLEOTIDE SEQUENCE</scope>
    <source>
        <strain evidence="4">JP213</strain>
    </source>
</reference>
<feature type="modified residue" description="4-aspartylphosphate" evidence="2">
    <location>
        <position position="309"/>
    </location>
</feature>
<dbReference type="PANTHER" id="PTHR44591">
    <property type="entry name" value="STRESS RESPONSE REGULATOR PROTEIN 1"/>
    <property type="match status" value="1"/>
</dbReference>
<comment type="caution">
    <text evidence="4">The sequence shown here is derived from an EMBL/GenBank/DDBJ whole genome shotgun (WGS) entry which is preliminary data.</text>
</comment>
<dbReference type="PROSITE" id="PS50110">
    <property type="entry name" value="RESPONSE_REGULATORY"/>
    <property type="match status" value="1"/>
</dbReference>
<dbReference type="EMBL" id="JADQBC010000124">
    <property type="protein sequence ID" value="MBR8829310.1"/>
    <property type="molecule type" value="Genomic_DNA"/>
</dbReference>
<proteinExistence type="predicted"/>
<dbReference type="InterPro" id="IPR050595">
    <property type="entry name" value="Bact_response_regulator"/>
</dbReference>
<gene>
    <name evidence="4" type="ORF">DSM107014_15665</name>
</gene>
<dbReference type="SUPFAM" id="SSF52172">
    <property type="entry name" value="CheY-like"/>
    <property type="match status" value="1"/>
</dbReference>
<dbReference type="PANTHER" id="PTHR44591:SF23">
    <property type="entry name" value="CHEY SUBFAMILY"/>
    <property type="match status" value="1"/>
</dbReference>
<accession>A0A941GTL9</accession>
<organism evidence="4 5">
    <name type="scientific">Gomphosphaeria aponina SAG 52.96 = DSM 107014</name>
    <dbReference type="NCBI Taxonomy" id="1521640"/>
    <lineage>
        <taxon>Bacteria</taxon>
        <taxon>Bacillati</taxon>
        <taxon>Cyanobacteriota</taxon>
        <taxon>Cyanophyceae</taxon>
        <taxon>Oscillatoriophycideae</taxon>
        <taxon>Chroococcales</taxon>
        <taxon>Gomphosphaeriaceae</taxon>
        <taxon>Gomphosphaeria</taxon>
    </lineage>
</organism>
<sequence length="388" mass="44285">MYLKTGTMANFLFKTEELSQKLSESTSSTGHWELQFKKPQELTLYITIEQGRVLFSGTEKLCWRAFLKTLQSYLFCLHTSQAQKAIQKLEESVPEEPQIRKMLGKMEQMGLITREAALKSISLQILSDFDNYLFNTSGRAKFILEPELLYQAQIPGIRLEDLILRTKQRRLQWQEVQSVIISMKSIPKLHPEVLERANLTPQKKQQLEKLVASGKTLETIARDLVKDQLEIAQLFAKLINKGVVSMDPPPELGKKAEKTEVFIVDDSPVLLQQFEGVVTGWGYKVNTCVNALTALDQILNSKPTAIFIDINMPRLSGFDLIKQIRRQPELTLMPLVLLTAENSISNQWRAKWANCKFLAKPSTPEEIPKFLMELRLLLQEISPLPTKG</sequence>
<dbReference type="CDD" id="cd00156">
    <property type="entry name" value="REC"/>
    <property type="match status" value="1"/>
</dbReference>
<dbReference type="Gene3D" id="3.40.50.2300">
    <property type="match status" value="1"/>
</dbReference>
<dbReference type="InterPro" id="IPR011006">
    <property type="entry name" value="CheY-like_superfamily"/>
</dbReference>
<evidence type="ECO:0000259" key="3">
    <source>
        <dbReference type="PROSITE" id="PS50110"/>
    </source>
</evidence>
<dbReference type="Pfam" id="PF00072">
    <property type="entry name" value="Response_reg"/>
    <property type="match status" value="1"/>
</dbReference>
<dbReference type="GO" id="GO:0000160">
    <property type="term" value="P:phosphorelay signal transduction system"/>
    <property type="evidence" value="ECO:0007669"/>
    <property type="project" value="InterPro"/>
</dbReference>
<dbReference type="InterPro" id="IPR001789">
    <property type="entry name" value="Sig_transdc_resp-reg_receiver"/>
</dbReference>
<evidence type="ECO:0000313" key="4">
    <source>
        <dbReference type="EMBL" id="MBR8829310.1"/>
    </source>
</evidence>
<keyword evidence="1 2" id="KW-0597">Phosphoprotein</keyword>
<evidence type="ECO:0000256" key="2">
    <source>
        <dbReference type="PROSITE-ProRule" id="PRU00169"/>
    </source>
</evidence>
<feature type="domain" description="Response regulatory" evidence="3">
    <location>
        <begin position="260"/>
        <end position="375"/>
    </location>
</feature>
<dbReference type="SMART" id="SM00448">
    <property type="entry name" value="REC"/>
    <property type="match status" value="1"/>
</dbReference>
<evidence type="ECO:0000256" key="1">
    <source>
        <dbReference type="ARBA" id="ARBA00022553"/>
    </source>
</evidence>
<protein>
    <submittedName>
        <fullName evidence="4">Response regulator</fullName>
    </submittedName>
</protein>
<dbReference type="AlphaFoldDB" id="A0A941GTL9"/>